<comment type="caution">
    <text evidence="2">The sequence shown here is derived from an EMBL/GenBank/DDBJ whole genome shotgun (WGS) entry which is preliminary data.</text>
</comment>
<feature type="compositionally biased region" description="Low complexity" evidence="1">
    <location>
        <begin position="17"/>
        <end position="32"/>
    </location>
</feature>
<keyword evidence="3" id="KW-1185">Reference proteome</keyword>
<evidence type="ECO:0000313" key="3">
    <source>
        <dbReference type="Proteomes" id="UP000299102"/>
    </source>
</evidence>
<organism evidence="2 3">
    <name type="scientific">Eumeta variegata</name>
    <name type="common">Bagworm moth</name>
    <name type="synonym">Eumeta japonica</name>
    <dbReference type="NCBI Taxonomy" id="151549"/>
    <lineage>
        <taxon>Eukaryota</taxon>
        <taxon>Metazoa</taxon>
        <taxon>Ecdysozoa</taxon>
        <taxon>Arthropoda</taxon>
        <taxon>Hexapoda</taxon>
        <taxon>Insecta</taxon>
        <taxon>Pterygota</taxon>
        <taxon>Neoptera</taxon>
        <taxon>Endopterygota</taxon>
        <taxon>Lepidoptera</taxon>
        <taxon>Glossata</taxon>
        <taxon>Ditrysia</taxon>
        <taxon>Tineoidea</taxon>
        <taxon>Psychidae</taxon>
        <taxon>Oiketicinae</taxon>
        <taxon>Eumeta</taxon>
    </lineage>
</organism>
<dbReference type="Proteomes" id="UP000299102">
    <property type="component" value="Unassembled WGS sequence"/>
</dbReference>
<evidence type="ECO:0000256" key="1">
    <source>
        <dbReference type="SAM" id="MobiDB-lite"/>
    </source>
</evidence>
<feature type="region of interest" description="Disordered" evidence="1">
    <location>
        <begin position="1"/>
        <end position="32"/>
    </location>
</feature>
<gene>
    <name evidence="2" type="ORF">EVAR_20045_1</name>
</gene>
<dbReference type="AlphaFoldDB" id="A0A4C1UHU5"/>
<dbReference type="EMBL" id="BGZK01000175">
    <property type="protein sequence ID" value="GBP26031.1"/>
    <property type="molecule type" value="Genomic_DNA"/>
</dbReference>
<dbReference type="OrthoDB" id="2187496at2759"/>
<sequence>MKDKRLEVTLSVRGDGSLSRSSTRSSTRSNRSAGLPVSEYFAIDRFETPYHRAFEILDRYAPQRNQSQSLQALNRYEETRFSGRSTGSASGIAYNQFDPNSRLYVAPDGYIRDGYGYLYSSPGRYDTIAEHGSNTLPRSVQRAQDYPTATADVHYTLPNRRGPRRVRISENEATIHGYVKFKNTGVARSAADEASSGGGAAVVRRGPAPWLMTARIGGERHDSGS</sequence>
<proteinExistence type="predicted"/>
<name>A0A4C1UHU5_EUMVA</name>
<accession>A0A4C1UHU5</accession>
<evidence type="ECO:0000313" key="2">
    <source>
        <dbReference type="EMBL" id="GBP26031.1"/>
    </source>
</evidence>
<protein>
    <submittedName>
        <fullName evidence="2">Uncharacterized protein</fullName>
    </submittedName>
</protein>
<reference evidence="2 3" key="1">
    <citation type="journal article" date="2019" name="Commun. Biol.">
        <title>The bagworm genome reveals a unique fibroin gene that provides high tensile strength.</title>
        <authorList>
            <person name="Kono N."/>
            <person name="Nakamura H."/>
            <person name="Ohtoshi R."/>
            <person name="Tomita M."/>
            <person name="Numata K."/>
            <person name="Arakawa K."/>
        </authorList>
    </citation>
    <scope>NUCLEOTIDE SEQUENCE [LARGE SCALE GENOMIC DNA]</scope>
</reference>